<dbReference type="RefSeq" id="WP_158257117.1">
    <property type="nucleotide sequence ID" value="NZ_PTJD01000002.1"/>
</dbReference>
<feature type="short sequence motif" description="Histidine triad motif" evidence="2 3">
    <location>
        <begin position="104"/>
        <end position="108"/>
    </location>
</feature>
<dbReference type="Proteomes" id="UP000239485">
    <property type="component" value="Unassembled WGS sequence"/>
</dbReference>
<evidence type="ECO:0000256" key="2">
    <source>
        <dbReference type="PIRSR" id="PIRSR601310-3"/>
    </source>
</evidence>
<organism evidence="5 6">
    <name type="scientific">Kineococcus xinjiangensis</name>
    <dbReference type="NCBI Taxonomy" id="512762"/>
    <lineage>
        <taxon>Bacteria</taxon>
        <taxon>Bacillati</taxon>
        <taxon>Actinomycetota</taxon>
        <taxon>Actinomycetes</taxon>
        <taxon>Kineosporiales</taxon>
        <taxon>Kineosporiaceae</taxon>
        <taxon>Kineococcus</taxon>
    </lineage>
</organism>
<dbReference type="PANTHER" id="PTHR46648:SF1">
    <property type="entry name" value="ADENOSINE 5'-MONOPHOSPHORAMIDASE HNT1"/>
    <property type="match status" value="1"/>
</dbReference>
<dbReference type="InterPro" id="IPR036265">
    <property type="entry name" value="HIT-like_sf"/>
</dbReference>
<dbReference type="OrthoDB" id="9784774at2"/>
<dbReference type="PROSITE" id="PS51084">
    <property type="entry name" value="HIT_2"/>
    <property type="match status" value="1"/>
</dbReference>
<gene>
    <name evidence="5" type="ORF">CLV92_102144</name>
</gene>
<comment type="caution">
    <text evidence="5">The sequence shown here is derived from an EMBL/GenBank/DDBJ whole genome shotgun (WGS) entry which is preliminary data.</text>
</comment>
<protein>
    <submittedName>
        <fullName evidence="5">Histidine triad (HIT) family protein</fullName>
    </submittedName>
</protein>
<feature type="domain" description="HIT" evidence="4">
    <location>
        <begin position="11"/>
        <end position="119"/>
    </location>
</feature>
<dbReference type="Pfam" id="PF01230">
    <property type="entry name" value="HIT"/>
    <property type="match status" value="1"/>
</dbReference>
<evidence type="ECO:0000313" key="5">
    <source>
        <dbReference type="EMBL" id="PPK97993.1"/>
    </source>
</evidence>
<evidence type="ECO:0000259" key="4">
    <source>
        <dbReference type="PROSITE" id="PS51084"/>
    </source>
</evidence>
<dbReference type="GO" id="GO:0003824">
    <property type="term" value="F:catalytic activity"/>
    <property type="evidence" value="ECO:0007669"/>
    <property type="project" value="InterPro"/>
</dbReference>
<dbReference type="PRINTS" id="PR00332">
    <property type="entry name" value="HISTRIAD"/>
</dbReference>
<dbReference type="InterPro" id="IPR011146">
    <property type="entry name" value="HIT-like"/>
</dbReference>
<dbReference type="GO" id="GO:0009117">
    <property type="term" value="P:nucleotide metabolic process"/>
    <property type="evidence" value="ECO:0007669"/>
    <property type="project" value="TreeGrafter"/>
</dbReference>
<name>A0A2S6IV14_9ACTN</name>
<dbReference type="EMBL" id="PTJD01000002">
    <property type="protein sequence ID" value="PPK97993.1"/>
    <property type="molecule type" value="Genomic_DNA"/>
</dbReference>
<reference evidence="5 6" key="1">
    <citation type="submission" date="2018-02" db="EMBL/GenBank/DDBJ databases">
        <title>Genomic Encyclopedia of Archaeal and Bacterial Type Strains, Phase II (KMG-II): from individual species to whole genera.</title>
        <authorList>
            <person name="Goeker M."/>
        </authorList>
    </citation>
    <scope>NUCLEOTIDE SEQUENCE [LARGE SCALE GENOMIC DNA]</scope>
    <source>
        <strain evidence="5 6">DSM 22857</strain>
    </source>
</reference>
<evidence type="ECO:0000256" key="3">
    <source>
        <dbReference type="PROSITE-ProRule" id="PRU00464"/>
    </source>
</evidence>
<evidence type="ECO:0000256" key="1">
    <source>
        <dbReference type="PIRSR" id="PIRSR601310-1"/>
    </source>
</evidence>
<feature type="active site" description="Tele-AMP-histidine intermediate" evidence="1">
    <location>
        <position position="106"/>
    </location>
</feature>
<evidence type="ECO:0000313" key="6">
    <source>
        <dbReference type="Proteomes" id="UP000239485"/>
    </source>
</evidence>
<proteinExistence type="predicted"/>
<sequence>MIQGEASDRCLFCRIIAGDIPASIVVQDTHVVAFMDIEPVNPGHVMVVPRRHCLGVSDMPEDVGLQLWSTAHRLAGVMRSAFPETQGINLLLSEGEAADQSVPHAHLHVIPRRAGDPLRISAAPAAPEPRDHLDQAARQLQAHLRPDS</sequence>
<dbReference type="Gene3D" id="3.30.428.10">
    <property type="entry name" value="HIT-like"/>
    <property type="match status" value="1"/>
</dbReference>
<keyword evidence="6" id="KW-1185">Reference proteome</keyword>
<dbReference type="PANTHER" id="PTHR46648">
    <property type="entry name" value="HIT FAMILY PROTEIN 1"/>
    <property type="match status" value="1"/>
</dbReference>
<dbReference type="InterPro" id="IPR001310">
    <property type="entry name" value="Histidine_triad_HIT"/>
</dbReference>
<dbReference type="AlphaFoldDB" id="A0A2S6IV14"/>
<accession>A0A2S6IV14</accession>
<dbReference type="SUPFAM" id="SSF54197">
    <property type="entry name" value="HIT-like"/>
    <property type="match status" value="1"/>
</dbReference>